<feature type="compositionally biased region" description="Basic residues" evidence="10">
    <location>
        <begin position="511"/>
        <end position="520"/>
    </location>
</feature>
<feature type="compositionally biased region" description="Low complexity" evidence="10">
    <location>
        <begin position="13"/>
        <end position="55"/>
    </location>
</feature>
<evidence type="ECO:0000256" key="2">
    <source>
        <dbReference type="ARBA" id="ARBA00022527"/>
    </source>
</evidence>
<dbReference type="PROSITE" id="PS50011">
    <property type="entry name" value="PROTEIN_KINASE_DOM"/>
    <property type="match status" value="1"/>
</dbReference>
<evidence type="ECO:0000313" key="12">
    <source>
        <dbReference type="EMBL" id="KAG0690166.1"/>
    </source>
</evidence>
<dbReference type="InterPro" id="IPR011009">
    <property type="entry name" value="Kinase-like_dom_sf"/>
</dbReference>
<evidence type="ECO:0000256" key="10">
    <source>
        <dbReference type="SAM" id="MobiDB-lite"/>
    </source>
</evidence>
<feature type="compositionally biased region" description="Polar residues" evidence="10">
    <location>
        <begin position="542"/>
        <end position="556"/>
    </location>
</feature>
<dbReference type="GO" id="GO:0005524">
    <property type="term" value="F:ATP binding"/>
    <property type="evidence" value="ECO:0007669"/>
    <property type="project" value="UniProtKB-UniRule"/>
</dbReference>
<feature type="region of interest" description="Disordered" evidence="10">
    <location>
        <begin position="1"/>
        <end position="55"/>
    </location>
</feature>
<feature type="region of interest" description="Disordered" evidence="10">
    <location>
        <begin position="480"/>
        <end position="521"/>
    </location>
</feature>
<evidence type="ECO:0000259" key="11">
    <source>
        <dbReference type="PROSITE" id="PS50011"/>
    </source>
</evidence>
<feature type="domain" description="Protein kinase" evidence="11">
    <location>
        <begin position="247"/>
        <end position="1008"/>
    </location>
</feature>
<dbReference type="PANTHER" id="PTHR47634">
    <property type="entry name" value="PROTEIN KINASE DOMAIN-CONTAINING PROTEIN-RELATED"/>
    <property type="match status" value="1"/>
</dbReference>
<evidence type="ECO:0000256" key="7">
    <source>
        <dbReference type="ARBA" id="ARBA00047899"/>
    </source>
</evidence>
<feature type="region of interest" description="Disordered" evidence="10">
    <location>
        <begin position="776"/>
        <end position="801"/>
    </location>
</feature>
<feature type="compositionally biased region" description="Low complexity" evidence="10">
    <location>
        <begin position="158"/>
        <end position="174"/>
    </location>
</feature>
<dbReference type="InterPro" id="IPR017441">
    <property type="entry name" value="Protein_kinase_ATP_BS"/>
</dbReference>
<keyword evidence="6 9" id="KW-0067">ATP-binding</keyword>
<evidence type="ECO:0000256" key="6">
    <source>
        <dbReference type="ARBA" id="ARBA00022840"/>
    </source>
</evidence>
<keyword evidence="5 12" id="KW-0418">Kinase</keyword>
<feature type="compositionally biased region" description="Polar residues" evidence="10">
    <location>
        <begin position="175"/>
        <end position="197"/>
    </location>
</feature>
<evidence type="ECO:0000256" key="8">
    <source>
        <dbReference type="ARBA" id="ARBA00048679"/>
    </source>
</evidence>
<name>A0A9P7BGK2_9ASCO</name>
<comment type="catalytic activity">
    <reaction evidence="8">
        <text>L-seryl-[protein] + ATP = O-phospho-L-seryl-[protein] + ADP + H(+)</text>
        <dbReference type="Rhea" id="RHEA:17989"/>
        <dbReference type="Rhea" id="RHEA-COMP:9863"/>
        <dbReference type="Rhea" id="RHEA-COMP:11604"/>
        <dbReference type="ChEBI" id="CHEBI:15378"/>
        <dbReference type="ChEBI" id="CHEBI:29999"/>
        <dbReference type="ChEBI" id="CHEBI:30616"/>
        <dbReference type="ChEBI" id="CHEBI:83421"/>
        <dbReference type="ChEBI" id="CHEBI:456216"/>
        <dbReference type="EC" id="2.7.11.1"/>
    </reaction>
</comment>
<dbReference type="PROSITE" id="PS00107">
    <property type="entry name" value="PROTEIN_KINASE_ATP"/>
    <property type="match status" value="1"/>
</dbReference>
<comment type="catalytic activity">
    <reaction evidence="7">
        <text>L-threonyl-[protein] + ATP = O-phospho-L-threonyl-[protein] + ADP + H(+)</text>
        <dbReference type="Rhea" id="RHEA:46608"/>
        <dbReference type="Rhea" id="RHEA-COMP:11060"/>
        <dbReference type="Rhea" id="RHEA-COMP:11605"/>
        <dbReference type="ChEBI" id="CHEBI:15378"/>
        <dbReference type="ChEBI" id="CHEBI:30013"/>
        <dbReference type="ChEBI" id="CHEBI:30616"/>
        <dbReference type="ChEBI" id="CHEBI:61977"/>
        <dbReference type="ChEBI" id="CHEBI:456216"/>
        <dbReference type="EC" id="2.7.11.1"/>
    </reaction>
</comment>
<dbReference type="FunFam" id="1.10.510.10:FF:000275">
    <property type="entry name" value="SRSF protein kinase 2 isoform X3"/>
    <property type="match status" value="1"/>
</dbReference>
<protein>
    <recommendedName>
        <fullName evidence="1">non-specific serine/threonine protein kinase</fullName>
        <ecNumber evidence="1">2.7.11.1</ecNumber>
    </recommendedName>
</protein>
<feature type="compositionally biased region" description="Polar residues" evidence="10">
    <location>
        <begin position="1"/>
        <end position="12"/>
    </location>
</feature>
<dbReference type="InterPro" id="IPR008271">
    <property type="entry name" value="Ser/Thr_kinase_AS"/>
</dbReference>
<dbReference type="AlphaFoldDB" id="A0A9P7BGK2"/>
<reference evidence="12" key="1">
    <citation type="submission" date="2020-11" db="EMBL/GenBank/DDBJ databases">
        <title>Kefir isolates.</title>
        <authorList>
            <person name="Marcisauskas S."/>
            <person name="Kim Y."/>
            <person name="Blasche S."/>
        </authorList>
    </citation>
    <scope>NUCLEOTIDE SEQUENCE</scope>
    <source>
        <strain evidence="12">Olga-1</strain>
    </source>
</reference>
<feature type="binding site" evidence="9">
    <location>
        <position position="276"/>
    </location>
    <ligand>
        <name>ATP</name>
        <dbReference type="ChEBI" id="CHEBI:30616"/>
    </ligand>
</feature>
<dbReference type="InterPro" id="IPR051334">
    <property type="entry name" value="SRPK"/>
</dbReference>
<comment type="caution">
    <text evidence="12">The sequence shown here is derived from an EMBL/GenBank/DDBJ whole genome shotgun (WGS) entry which is preliminary data.</text>
</comment>
<feature type="region of interest" description="Disordered" evidence="10">
    <location>
        <begin position="68"/>
        <end position="215"/>
    </location>
</feature>
<sequence length="1038" mass="116879">MTVSTSHNKTMINSNANNNNHNNNNNNATTTINTTPGNNTNETSSNSTNNSNQKSISKLKLFSKFSFAKQSPTQNKHRKPTQSILSSSIKQQEKQQFIKPKSSLNTNIHPLNTTLSNNSNNSNTSLSNPESNSNSNSNSNVNSNSTTPTIIEPKQNIQPQSQSQSQQPLSAKSSNSQPQTPISRQPQLNLNSISNPSPLGKLLIDSDSSDDELDEQKLKCEENLKDYCPGGYHPTFIGENYGKNNEYLIVRKLGWGHFSTVWLAWDSINLRHVAIKIVRSSPNYSEAAIDEITILETINSKNNFHEGKKHIVKLLDHFIHKGPNGNHVCMIFEVLGENMLNLLIRYKDFQNFRQSEIDKIIQIGENEKRMSVHLSNIHDLHILSESYGGLPLTLVKQISKQILLALDYLHRECGIIHTDIKPENILVEIHDVEKLVQLLEFERKSKKLNKILDKRHNDHSFCLYHTNSYNIAQSSFSSSSINNNNNNNNNSNNTTNANPNPNNVTSSQRFSHNHTNHHNHNTFYSLSRSISAQNSISNTLTNTHSNNIINTPSRKNSIPIRPSKPLTSPVENSSVDNFFRSFSFSQKRNSSFSSATMHNNLGSQTMTNNNNNTSSGSNTNNNSPLLNNNINNGTFERHGSVISNNSQSKYTSNILLSPNFKRQQEIDIIDETDDEKDDYNDSNNLDKINEILTKPVKSSELLSSSSIDNLSDDNDIFVDATEPILSISPNISKEQINQNKISNHKNKSSSLASFETFQNSIDSIYNDNSKNIHSNNLDLPEKLVPFPSPTDKTSNSRKPSLSINTNTSICEDINPSIKENSNIEDLKTSESPRPSILNEFEEIISVKIADLGNSCWYNKHYTPDIQTRQYRAPEVILGGDWGCSTDIWSAACVIFELITSDYLFDPKSSISYSRNDDHLAQIVELLQTWPSKDYLKSCSRWREFFDRSGQNFKKIGKLKIWPLKMVLIDEYKMTEDLATEVSDFLLPMLEFVPGKRVDAGSMCSHPWIKDINCGGADLGRKFGLRGDGIKGWSEEYHS</sequence>
<feature type="compositionally biased region" description="Polar residues" evidence="10">
    <location>
        <begin position="790"/>
        <end position="801"/>
    </location>
</feature>
<dbReference type="Pfam" id="PF00069">
    <property type="entry name" value="Pkinase"/>
    <property type="match status" value="2"/>
</dbReference>
<feature type="compositionally biased region" description="Low complexity" evidence="10">
    <location>
        <begin position="480"/>
        <end position="507"/>
    </location>
</feature>
<dbReference type="Gene3D" id="3.30.200.20">
    <property type="entry name" value="Phosphorylase Kinase, domain 1"/>
    <property type="match status" value="1"/>
</dbReference>
<evidence type="ECO:0000256" key="9">
    <source>
        <dbReference type="PROSITE-ProRule" id="PRU10141"/>
    </source>
</evidence>
<dbReference type="Gene3D" id="1.10.510.10">
    <property type="entry name" value="Transferase(Phosphotransferase) domain 1"/>
    <property type="match status" value="2"/>
</dbReference>
<dbReference type="SUPFAM" id="SSF56112">
    <property type="entry name" value="Protein kinase-like (PK-like)"/>
    <property type="match status" value="1"/>
</dbReference>
<dbReference type="InterPro" id="IPR000719">
    <property type="entry name" value="Prot_kinase_dom"/>
</dbReference>
<dbReference type="GO" id="GO:0050684">
    <property type="term" value="P:regulation of mRNA processing"/>
    <property type="evidence" value="ECO:0007669"/>
    <property type="project" value="TreeGrafter"/>
</dbReference>
<evidence type="ECO:0000256" key="4">
    <source>
        <dbReference type="ARBA" id="ARBA00022741"/>
    </source>
</evidence>
<dbReference type="SMART" id="SM00220">
    <property type="entry name" value="S_TKc"/>
    <property type="match status" value="1"/>
</dbReference>
<dbReference type="GO" id="GO:0000245">
    <property type="term" value="P:spliceosomal complex assembly"/>
    <property type="evidence" value="ECO:0007669"/>
    <property type="project" value="TreeGrafter"/>
</dbReference>
<dbReference type="GO" id="GO:0030447">
    <property type="term" value="P:filamentous growth"/>
    <property type="evidence" value="ECO:0007669"/>
    <property type="project" value="UniProtKB-ARBA"/>
</dbReference>
<dbReference type="GO" id="GO:0005634">
    <property type="term" value="C:nucleus"/>
    <property type="evidence" value="ECO:0007669"/>
    <property type="project" value="TreeGrafter"/>
</dbReference>
<evidence type="ECO:0000256" key="5">
    <source>
        <dbReference type="ARBA" id="ARBA00022777"/>
    </source>
</evidence>
<accession>A0A9P7BGK2</accession>
<dbReference type="GO" id="GO:0004674">
    <property type="term" value="F:protein serine/threonine kinase activity"/>
    <property type="evidence" value="ECO:0007669"/>
    <property type="project" value="UniProtKB-KW"/>
</dbReference>
<keyword evidence="3" id="KW-0808">Transferase</keyword>
<organism evidence="12 13">
    <name type="scientific">Pichia californica</name>
    <dbReference type="NCBI Taxonomy" id="460514"/>
    <lineage>
        <taxon>Eukaryota</taxon>
        <taxon>Fungi</taxon>
        <taxon>Dikarya</taxon>
        <taxon>Ascomycota</taxon>
        <taxon>Saccharomycotina</taxon>
        <taxon>Pichiomycetes</taxon>
        <taxon>Pichiales</taxon>
        <taxon>Pichiaceae</taxon>
        <taxon>Pichia</taxon>
    </lineage>
</organism>
<dbReference type="PANTHER" id="PTHR47634:SF9">
    <property type="entry name" value="PROTEIN KINASE DOMAIN-CONTAINING PROTEIN-RELATED"/>
    <property type="match status" value="1"/>
</dbReference>
<dbReference type="GO" id="GO:0005737">
    <property type="term" value="C:cytoplasm"/>
    <property type="evidence" value="ECO:0007669"/>
    <property type="project" value="TreeGrafter"/>
</dbReference>
<keyword evidence="2 12" id="KW-0723">Serine/threonine-protein kinase</keyword>
<evidence type="ECO:0000256" key="1">
    <source>
        <dbReference type="ARBA" id="ARBA00012513"/>
    </source>
</evidence>
<feature type="compositionally biased region" description="Low complexity" evidence="10">
    <location>
        <begin position="110"/>
        <end position="149"/>
    </location>
</feature>
<dbReference type="Proteomes" id="UP000697127">
    <property type="component" value="Unassembled WGS sequence"/>
</dbReference>
<feature type="region of interest" description="Disordered" evidence="10">
    <location>
        <begin position="542"/>
        <end position="571"/>
    </location>
</feature>
<keyword evidence="13" id="KW-1185">Reference proteome</keyword>
<feature type="region of interest" description="Disordered" evidence="10">
    <location>
        <begin position="592"/>
        <end position="644"/>
    </location>
</feature>
<feature type="compositionally biased region" description="Polar residues" evidence="10">
    <location>
        <begin position="81"/>
        <end position="90"/>
    </location>
</feature>
<evidence type="ECO:0000313" key="13">
    <source>
        <dbReference type="Proteomes" id="UP000697127"/>
    </source>
</evidence>
<feature type="compositionally biased region" description="Low complexity" evidence="10">
    <location>
        <begin position="592"/>
        <end position="634"/>
    </location>
</feature>
<dbReference type="EC" id="2.7.11.1" evidence="1"/>
<gene>
    <name evidence="12" type="primary">DSK1_2</name>
    <name evidence="12" type="ORF">C6P40_003710</name>
</gene>
<dbReference type="PROSITE" id="PS00108">
    <property type="entry name" value="PROTEIN_KINASE_ST"/>
    <property type="match status" value="1"/>
</dbReference>
<dbReference type="EMBL" id="PUHW01000043">
    <property type="protein sequence ID" value="KAG0690166.1"/>
    <property type="molecule type" value="Genomic_DNA"/>
</dbReference>
<evidence type="ECO:0000256" key="3">
    <source>
        <dbReference type="ARBA" id="ARBA00022679"/>
    </source>
</evidence>
<keyword evidence="4 9" id="KW-0547">Nucleotide-binding</keyword>
<proteinExistence type="predicted"/>